<sequence>MTTVMAVAAKAKFLVLFILSSPLSPPVGRFPQLSLVLGTMRRIGRFSAHLPNRFLAFRIGFLAFIREVSSNTWNFSPMFPTGGRRTGLTPNEKASCCLGTLPAEPVERSEKRLPGD</sequence>
<protein>
    <recommendedName>
        <fullName evidence="3">Secreted protein</fullName>
    </recommendedName>
</protein>
<evidence type="ECO:0000313" key="1">
    <source>
        <dbReference type="EMBL" id="MEJ5976199.1"/>
    </source>
</evidence>
<organism evidence="1 2">
    <name type="scientific">Novosphingobium anseongense</name>
    <dbReference type="NCBI Taxonomy" id="3133436"/>
    <lineage>
        <taxon>Bacteria</taxon>
        <taxon>Pseudomonadati</taxon>
        <taxon>Pseudomonadota</taxon>
        <taxon>Alphaproteobacteria</taxon>
        <taxon>Sphingomonadales</taxon>
        <taxon>Sphingomonadaceae</taxon>
        <taxon>Novosphingobium</taxon>
    </lineage>
</organism>
<comment type="caution">
    <text evidence="1">The sequence shown here is derived from an EMBL/GenBank/DDBJ whole genome shotgun (WGS) entry which is preliminary data.</text>
</comment>
<reference evidence="1 2" key="1">
    <citation type="submission" date="2024-03" db="EMBL/GenBank/DDBJ databases">
        <authorList>
            <person name="Jo J.-H."/>
        </authorList>
    </citation>
    <scope>NUCLEOTIDE SEQUENCE [LARGE SCALE GENOMIC DNA]</scope>
    <source>
        <strain evidence="1 2">PS1R-30</strain>
    </source>
</reference>
<dbReference type="RefSeq" id="WP_339586118.1">
    <property type="nucleotide sequence ID" value="NZ_JBBHJZ010000001.1"/>
</dbReference>
<accession>A0ABU8RSW5</accession>
<proteinExistence type="predicted"/>
<evidence type="ECO:0000313" key="2">
    <source>
        <dbReference type="Proteomes" id="UP001361239"/>
    </source>
</evidence>
<dbReference type="EMBL" id="JBBHJZ010000001">
    <property type="protein sequence ID" value="MEJ5976199.1"/>
    <property type="molecule type" value="Genomic_DNA"/>
</dbReference>
<gene>
    <name evidence="1" type="ORF">WG901_06110</name>
</gene>
<name>A0ABU8RSW5_9SPHN</name>
<dbReference type="Proteomes" id="UP001361239">
    <property type="component" value="Unassembled WGS sequence"/>
</dbReference>
<evidence type="ECO:0008006" key="3">
    <source>
        <dbReference type="Google" id="ProtNLM"/>
    </source>
</evidence>
<keyword evidence="2" id="KW-1185">Reference proteome</keyword>